<comment type="similarity">
    <text evidence="1 2">Belongs to the small heat shock protein (HSP20) family.</text>
</comment>
<dbReference type="AlphaFoldDB" id="A0A401FZD6"/>
<protein>
    <submittedName>
        <fullName evidence="5">Heat-shock protein Hsp20</fullName>
    </submittedName>
</protein>
<accession>A0A401FZD6</accession>
<evidence type="ECO:0000256" key="2">
    <source>
        <dbReference type="RuleBase" id="RU003616"/>
    </source>
</evidence>
<keyword evidence="6" id="KW-1185">Reference proteome</keyword>
<dbReference type="CDD" id="cd06464">
    <property type="entry name" value="ACD_sHsps-like"/>
    <property type="match status" value="1"/>
</dbReference>
<dbReference type="InterPro" id="IPR002068">
    <property type="entry name" value="A-crystallin/Hsp20_dom"/>
</dbReference>
<feature type="domain" description="SHSP" evidence="4">
    <location>
        <begin position="25"/>
        <end position="136"/>
    </location>
</feature>
<evidence type="ECO:0000313" key="6">
    <source>
        <dbReference type="Proteomes" id="UP000288096"/>
    </source>
</evidence>
<gene>
    <name evidence="5" type="ORF">DENIS_3321</name>
</gene>
<dbReference type="InterPro" id="IPR008978">
    <property type="entry name" value="HSP20-like_chaperone"/>
</dbReference>
<organism evidence="5 6">
    <name type="scientific">Desulfonema ishimotonii</name>
    <dbReference type="NCBI Taxonomy" id="45657"/>
    <lineage>
        <taxon>Bacteria</taxon>
        <taxon>Pseudomonadati</taxon>
        <taxon>Thermodesulfobacteriota</taxon>
        <taxon>Desulfobacteria</taxon>
        <taxon>Desulfobacterales</taxon>
        <taxon>Desulfococcaceae</taxon>
        <taxon>Desulfonema</taxon>
    </lineage>
</organism>
<dbReference type="PROSITE" id="PS01031">
    <property type="entry name" value="SHSP"/>
    <property type="match status" value="1"/>
</dbReference>
<evidence type="ECO:0000256" key="3">
    <source>
        <dbReference type="SAM" id="MobiDB-lite"/>
    </source>
</evidence>
<comment type="caution">
    <text evidence="5">The sequence shown here is derived from an EMBL/GenBank/DDBJ whole genome shotgun (WGS) entry which is preliminary data.</text>
</comment>
<reference evidence="6" key="2">
    <citation type="submission" date="2019-01" db="EMBL/GenBank/DDBJ databases">
        <title>Genome sequence of Desulfonema ishimotonii strain Tokyo 01.</title>
        <authorList>
            <person name="Fukui M."/>
        </authorList>
    </citation>
    <scope>NUCLEOTIDE SEQUENCE [LARGE SCALE GENOMIC DNA]</scope>
    <source>
        <strain evidence="6">Tokyo 01</strain>
    </source>
</reference>
<proteinExistence type="inferred from homology"/>
<dbReference type="Proteomes" id="UP000288096">
    <property type="component" value="Unassembled WGS sequence"/>
</dbReference>
<dbReference type="OrthoDB" id="9792695at2"/>
<reference evidence="6" key="1">
    <citation type="submission" date="2017-11" db="EMBL/GenBank/DDBJ databases">
        <authorList>
            <person name="Watanabe M."/>
            <person name="Kojima H."/>
        </authorList>
    </citation>
    <scope>NUCLEOTIDE SEQUENCE [LARGE SCALE GENOMIC DNA]</scope>
    <source>
        <strain evidence="6">Tokyo 01</strain>
    </source>
</reference>
<sequence>MTTQEEKALRAKEKPEFSQTLEPTKPGPAFVPAVDIFETDSGITLIADMPGVKAEDLDIDLREDVLTLSGAVLPPEEPAEQEVFREYNTGTYFRQFSLSEVIDQEKIDAQLRDGILRLTLPKMEKATPRKIKVSAG</sequence>
<dbReference type="PANTHER" id="PTHR11527">
    <property type="entry name" value="HEAT-SHOCK PROTEIN 20 FAMILY MEMBER"/>
    <property type="match status" value="1"/>
</dbReference>
<evidence type="ECO:0000259" key="4">
    <source>
        <dbReference type="PROSITE" id="PS01031"/>
    </source>
</evidence>
<dbReference type="SUPFAM" id="SSF49764">
    <property type="entry name" value="HSP20-like chaperones"/>
    <property type="match status" value="1"/>
</dbReference>
<dbReference type="Gene3D" id="2.60.40.790">
    <property type="match status" value="1"/>
</dbReference>
<evidence type="ECO:0000313" key="5">
    <source>
        <dbReference type="EMBL" id="GBC62349.1"/>
    </source>
</evidence>
<dbReference type="RefSeq" id="WP_124329524.1">
    <property type="nucleotide sequence ID" value="NZ_BEXT01000001.1"/>
</dbReference>
<dbReference type="InterPro" id="IPR031107">
    <property type="entry name" value="Small_HSP"/>
</dbReference>
<dbReference type="EMBL" id="BEXT01000001">
    <property type="protein sequence ID" value="GBC62349.1"/>
    <property type="molecule type" value="Genomic_DNA"/>
</dbReference>
<feature type="compositionally biased region" description="Basic and acidic residues" evidence="3">
    <location>
        <begin position="1"/>
        <end position="16"/>
    </location>
</feature>
<evidence type="ECO:0000256" key="1">
    <source>
        <dbReference type="PROSITE-ProRule" id="PRU00285"/>
    </source>
</evidence>
<dbReference type="Pfam" id="PF00011">
    <property type="entry name" value="HSP20"/>
    <property type="match status" value="1"/>
</dbReference>
<name>A0A401FZD6_9BACT</name>
<feature type="region of interest" description="Disordered" evidence="3">
    <location>
        <begin position="1"/>
        <end position="26"/>
    </location>
</feature>